<name>A0A840EAP2_9BACT</name>
<feature type="transmembrane region" description="Helical" evidence="1">
    <location>
        <begin position="56"/>
        <end position="77"/>
    </location>
</feature>
<feature type="transmembrane region" description="Helical" evidence="1">
    <location>
        <begin position="226"/>
        <end position="247"/>
    </location>
</feature>
<evidence type="ECO:0000256" key="1">
    <source>
        <dbReference type="SAM" id="Phobius"/>
    </source>
</evidence>
<keyword evidence="1" id="KW-1133">Transmembrane helix</keyword>
<organism evidence="2 3">
    <name type="scientific">Neolewinella aquimaris</name>
    <dbReference type="NCBI Taxonomy" id="1835722"/>
    <lineage>
        <taxon>Bacteria</taxon>
        <taxon>Pseudomonadati</taxon>
        <taxon>Bacteroidota</taxon>
        <taxon>Saprospiria</taxon>
        <taxon>Saprospirales</taxon>
        <taxon>Lewinellaceae</taxon>
        <taxon>Neolewinella</taxon>
    </lineage>
</organism>
<reference evidence="2 3" key="1">
    <citation type="submission" date="2020-08" db="EMBL/GenBank/DDBJ databases">
        <title>Genomic Encyclopedia of Type Strains, Phase IV (KMG-IV): sequencing the most valuable type-strain genomes for metagenomic binning, comparative biology and taxonomic classification.</title>
        <authorList>
            <person name="Goeker M."/>
        </authorList>
    </citation>
    <scope>NUCLEOTIDE SEQUENCE [LARGE SCALE GENOMIC DNA]</scope>
    <source>
        <strain evidence="2 3">DSM 105137</strain>
    </source>
</reference>
<evidence type="ECO:0000313" key="3">
    <source>
        <dbReference type="Proteomes" id="UP000576209"/>
    </source>
</evidence>
<keyword evidence="1" id="KW-0472">Membrane</keyword>
<feature type="transmembrane region" description="Helical" evidence="1">
    <location>
        <begin position="7"/>
        <end position="24"/>
    </location>
</feature>
<feature type="transmembrane region" description="Helical" evidence="1">
    <location>
        <begin position="355"/>
        <end position="375"/>
    </location>
</feature>
<comment type="caution">
    <text evidence="2">The sequence shown here is derived from an EMBL/GenBank/DDBJ whole genome shotgun (WGS) entry which is preliminary data.</text>
</comment>
<sequence length="435" mass="48957">MHGAGRVVGGVLLAAGVLYLGFGVDRTDFTSLFLAFSVAFLGYLIVVAARDGGATLPYWIALGILLRLALVFAFPLLSDDVYRFIWDGHLVAGGENPFVHLPAYYLETGHSVPGLSRELFDRLNSQEYHSIYPPLAQAVFTVAAWISPNSWYGAAVVMKLFLFLAELGSLVLLVKLLSAFALPRIRLLYYWLNPLIITEIVGNIHFEGMMICFLLLSLYLLTRSKYGGAAGAMALSIASKLLPLMLLPFLLRRLWKRSFWVFFVTLGVVTGLLFAPLLFGSGDVIGGFGGSIDLYFRKFEFNASLYYLARAYGYYELGWNQIARFGPLLARLAVGLILIVALGDRTTDWKSLPGLWLAAFVLYLICATTVHPWYLAVPIVLTCFTRWRFPLVWSYLIMLTYTSYVDLPYRENLWLVGVEYTTVLLFFVGERWWKK</sequence>
<keyword evidence="3" id="KW-1185">Reference proteome</keyword>
<gene>
    <name evidence="2" type="ORF">GGR28_001496</name>
</gene>
<feature type="transmembrane region" description="Helical" evidence="1">
    <location>
        <begin position="30"/>
        <end position="49"/>
    </location>
</feature>
<accession>A0A840EAP2</accession>
<dbReference type="Pfam" id="PF26314">
    <property type="entry name" value="MptA_B_family"/>
    <property type="match status" value="1"/>
</dbReference>
<dbReference type="Proteomes" id="UP000576209">
    <property type="component" value="Unassembled WGS sequence"/>
</dbReference>
<feature type="transmembrane region" description="Helical" evidence="1">
    <location>
        <begin position="412"/>
        <end position="429"/>
    </location>
</feature>
<feature type="transmembrane region" description="Helical" evidence="1">
    <location>
        <begin position="195"/>
        <end position="220"/>
    </location>
</feature>
<dbReference type="AlphaFoldDB" id="A0A840EAP2"/>
<dbReference type="RefSeq" id="WP_183495137.1">
    <property type="nucleotide sequence ID" value="NZ_JACIFF010000003.1"/>
</dbReference>
<dbReference type="GO" id="GO:0005886">
    <property type="term" value="C:plasma membrane"/>
    <property type="evidence" value="ECO:0007669"/>
    <property type="project" value="UniProtKB-SubCell"/>
</dbReference>
<protein>
    <recommendedName>
        <fullName evidence="4">DUF2029 domain-containing protein</fullName>
    </recommendedName>
</protein>
<evidence type="ECO:0000313" key="2">
    <source>
        <dbReference type="EMBL" id="MBB4078879.1"/>
    </source>
</evidence>
<keyword evidence="1" id="KW-0812">Transmembrane</keyword>
<evidence type="ECO:0008006" key="4">
    <source>
        <dbReference type="Google" id="ProtNLM"/>
    </source>
</evidence>
<dbReference type="GO" id="GO:0016758">
    <property type="term" value="F:hexosyltransferase activity"/>
    <property type="evidence" value="ECO:0007669"/>
    <property type="project" value="InterPro"/>
</dbReference>
<feature type="transmembrane region" description="Helical" evidence="1">
    <location>
        <begin position="322"/>
        <end position="343"/>
    </location>
</feature>
<proteinExistence type="predicted"/>
<feature type="transmembrane region" description="Helical" evidence="1">
    <location>
        <begin position="151"/>
        <end position="174"/>
    </location>
</feature>
<feature type="transmembrane region" description="Helical" evidence="1">
    <location>
        <begin position="259"/>
        <end position="279"/>
    </location>
</feature>
<dbReference type="EMBL" id="JACIFF010000003">
    <property type="protein sequence ID" value="MBB4078879.1"/>
    <property type="molecule type" value="Genomic_DNA"/>
</dbReference>
<feature type="transmembrane region" description="Helical" evidence="1">
    <location>
        <begin position="387"/>
        <end position="405"/>
    </location>
</feature>